<keyword evidence="2" id="KW-1185">Reference proteome</keyword>
<reference evidence="1" key="1">
    <citation type="submission" date="2021-09" db="EMBL/GenBank/DDBJ databases">
        <authorList>
            <consortium name="AG Swart"/>
            <person name="Singh M."/>
            <person name="Singh A."/>
            <person name="Seah K."/>
            <person name="Emmerich C."/>
        </authorList>
    </citation>
    <scope>NUCLEOTIDE SEQUENCE</scope>
    <source>
        <strain evidence="1">ATCC30299</strain>
    </source>
</reference>
<organism evidence="1 2">
    <name type="scientific">Blepharisma stoltei</name>
    <dbReference type="NCBI Taxonomy" id="1481888"/>
    <lineage>
        <taxon>Eukaryota</taxon>
        <taxon>Sar</taxon>
        <taxon>Alveolata</taxon>
        <taxon>Ciliophora</taxon>
        <taxon>Postciliodesmatophora</taxon>
        <taxon>Heterotrichea</taxon>
        <taxon>Heterotrichida</taxon>
        <taxon>Blepharismidae</taxon>
        <taxon>Blepharisma</taxon>
    </lineage>
</organism>
<proteinExistence type="predicted"/>
<dbReference type="Proteomes" id="UP001162131">
    <property type="component" value="Unassembled WGS sequence"/>
</dbReference>
<sequence>MTDNWNAEFAGCCNVCPAFCLVCSNCTAGAALMQGVTIWEMNGGQGGCGECCIACWLCCIGLAINRGKIREKYNIHGSFMVDCLLYWIGCACCMVTQEYREVRLRTNKPAQ</sequence>
<protein>
    <submittedName>
        <fullName evidence="1">Uncharacterized protein</fullName>
    </submittedName>
</protein>
<dbReference type="Pfam" id="PF04749">
    <property type="entry name" value="PLAC8"/>
    <property type="match status" value="1"/>
</dbReference>
<gene>
    <name evidence="1" type="ORF">BSTOLATCC_MIC12780</name>
</gene>
<comment type="caution">
    <text evidence="1">The sequence shown here is derived from an EMBL/GenBank/DDBJ whole genome shotgun (WGS) entry which is preliminary data.</text>
</comment>
<evidence type="ECO:0000313" key="1">
    <source>
        <dbReference type="EMBL" id="CAG9315002.1"/>
    </source>
</evidence>
<dbReference type="AlphaFoldDB" id="A0AAU9IKJ1"/>
<dbReference type="InterPro" id="IPR006461">
    <property type="entry name" value="PLAC_motif_containing"/>
</dbReference>
<accession>A0AAU9IKJ1</accession>
<dbReference type="EMBL" id="CAJZBQ010000013">
    <property type="protein sequence ID" value="CAG9315002.1"/>
    <property type="molecule type" value="Genomic_DNA"/>
</dbReference>
<name>A0AAU9IKJ1_9CILI</name>
<evidence type="ECO:0000313" key="2">
    <source>
        <dbReference type="Proteomes" id="UP001162131"/>
    </source>
</evidence>
<dbReference type="PANTHER" id="PTHR15907">
    <property type="entry name" value="DUF614 FAMILY PROTEIN-RELATED"/>
    <property type="match status" value="1"/>
</dbReference>